<keyword evidence="2" id="KW-0812">Transmembrane</keyword>
<keyword evidence="2" id="KW-1133">Transmembrane helix</keyword>
<sequence length="381" mass="42310">MMTIYIYFLVCIFQYFYSINFEIGKNNLKKELSLRSERILAEEQQIRRIRNVRSTSEIKSSLKSWLDSIQDGLFDELDQLTNNFTVTNVRKFSQWMHNKGGIITRALNLVPDPDTKSFLNDTLTSWRRLTDEVLVNSAIESYVDSILYPANIITNNNGSSSTYALSSIIQSTSTSLPTPTESTNITTLPISTSSPESTVSPTTALPSTIDLSSTISLSPTTSSDSHINSTTPFINNISESSTVLSTNETNTTTALTINSVSVTPVNNSGGITSATCTGLLCGPAFVALPVSVALLGGVFFFVLLYKYTPVGKFLGRDSPKKKKGKKRLNEMPMERINSPKLLKVEKTENVKRSRLHRFLRAFGYDKNFPYIDEDIPSDQVI</sequence>
<feature type="region of interest" description="Disordered" evidence="1">
    <location>
        <begin position="175"/>
        <end position="203"/>
    </location>
</feature>
<feature type="transmembrane region" description="Helical" evidence="2">
    <location>
        <begin position="284"/>
        <end position="305"/>
    </location>
</feature>
<protein>
    <submittedName>
        <fullName evidence="3">PIR-like protein</fullName>
    </submittedName>
</protein>
<dbReference type="OMA" id="RLHEMEM"/>
<dbReference type="Proteomes" id="UP000220797">
    <property type="component" value="Unassembled WGS sequence"/>
</dbReference>
<evidence type="ECO:0000256" key="1">
    <source>
        <dbReference type="SAM" id="MobiDB-lite"/>
    </source>
</evidence>
<evidence type="ECO:0000313" key="4">
    <source>
        <dbReference type="Proteomes" id="UP000220797"/>
    </source>
</evidence>
<comment type="caution">
    <text evidence="3">The sequence shown here is derived from an EMBL/GenBank/DDBJ whole genome shotgun (WGS) entry which is preliminary data.</text>
</comment>
<dbReference type="GeneID" id="39731172"/>
<dbReference type="EMBL" id="CVMV01000032">
    <property type="protein sequence ID" value="CRG95238.1"/>
    <property type="molecule type" value="Genomic_DNA"/>
</dbReference>
<dbReference type="RefSeq" id="XP_028528050.1">
    <property type="nucleotide sequence ID" value="XM_028671393.1"/>
</dbReference>
<proteinExistence type="predicted"/>
<organism evidence="3 4">
    <name type="scientific">Plasmodium gallinaceum</name>
    <dbReference type="NCBI Taxonomy" id="5849"/>
    <lineage>
        <taxon>Eukaryota</taxon>
        <taxon>Sar</taxon>
        <taxon>Alveolata</taxon>
        <taxon>Apicomplexa</taxon>
        <taxon>Aconoidasida</taxon>
        <taxon>Haemosporida</taxon>
        <taxon>Plasmodiidae</taxon>
        <taxon>Plasmodium</taxon>
        <taxon>Plasmodium (Haemamoeba)</taxon>
    </lineage>
</organism>
<dbReference type="AlphaFoldDB" id="A0A1J1GRY9"/>
<evidence type="ECO:0000256" key="2">
    <source>
        <dbReference type="SAM" id="Phobius"/>
    </source>
</evidence>
<dbReference type="VEuPathDB" id="PlasmoDB:PGAL8A_00264300"/>
<keyword evidence="2" id="KW-0472">Membrane</keyword>
<gene>
    <name evidence="3" type="ORF">PGAL8A_00264300</name>
</gene>
<name>A0A1J1GRY9_PLAGA</name>
<accession>A0A1J1GRY9</accession>
<evidence type="ECO:0000313" key="3">
    <source>
        <dbReference type="EMBL" id="CRG95238.1"/>
    </source>
</evidence>
<reference evidence="3" key="1">
    <citation type="submission" date="2015-04" db="EMBL/GenBank/DDBJ databases">
        <authorList>
            <consortium name="Pathogen Informatics"/>
        </authorList>
    </citation>
    <scope>NUCLEOTIDE SEQUENCE [LARGE SCALE GENOMIC DNA]</scope>
    <source>
        <strain evidence="3">8A</strain>
    </source>
</reference>
<keyword evidence="4" id="KW-1185">Reference proteome</keyword>